<dbReference type="SMART" id="SM00490">
    <property type="entry name" value="HELICc"/>
    <property type="match status" value="1"/>
</dbReference>
<evidence type="ECO:0000256" key="5">
    <source>
        <dbReference type="ARBA" id="ARBA00022840"/>
    </source>
</evidence>
<dbReference type="InterPro" id="IPR014001">
    <property type="entry name" value="Helicase_ATP-bd"/>
</dbReference>
<keyword evidence="4 12" id="KW-0347">Helicase</keyword>
<evidence type="ECO:0000256" key="4">
    <source>
        <dbReference type="ARBA" id="ARBA00022806"/>
    </source>
</evidence>
<keyword evidence="2" id="KW-0547">Nucleotide-binding</keyword>
<reference evidence="13" key="1">
    <citation type="journal article" date="2019" name="Int. J. Syst. Evol. Microbiol.">
        <title>The Global Catalogue of Microorganisms (GCM) 10K type strain sequencing project: providing services to taxonomists for standard genome sequencing and annotation.</title>
        <authorList>
            <consortium name="The Broad Institute Genomics Platform"/>
            <consortium name="The Broad Institute Genome Sequencing Center for Infectious Disease"/>
            <person name="Wu L."/>
            <person name="Ma J."/>
        </authorList>
    </citation>
    <scope>NUCLEOTIDE SEQUENCE [LARGE SCALE GENOMIC DNA]</scope>
    <source>
        <strain evidence="13">CGMCC 1.15420</strain>
    </source>
</reference>
<dbReference type="EMBL" id="BMIW01000003">
    <property type="protein sequence ID" value="GGF87459.1"/>
    <property type="molecule type" value="Genomic_DNA"/>
</dbReference>
<keyword evidence="5" id="KW-0067">ATP-binding</keyword>
<evidence type="ECO:0000259" key="10">
    <source>
        <dbReference type="PROSITE" id="PS51192"/>
    </source>
</evidence>
<evidence type="ECO:0000256" key="8">
    <source>
        <dbReference type="ARBA" id="ARBA00034808"/>
    </source>
</evidence>
<evidence type="ECO:0000256" key="3">
    <source>
        <dbReference type="ARBA" id="ARBA00022801"/>
    </source>
</evidence>
<dbReference type="EC" id="5.6.2.4" evidence="8"/>
<name>A0ABQ1VPK9_9BACL</name>
<evidence type="ECO:0000256" key="9">
    <source>
        <dbReference type="ARBA" id="ARBA00048988"/>
    </source>
</evidence>
<dbReference type="SMART" id="SM00487">
    <property type="entry name" value="DEXDc"/>
    <property type="match status" value="1"/>
</dbReference>
<evidence type="ECO:0000313" key="13">
    <source>
        <dbReference type="Proteomes" id="UP000608420"/>
    </source>
</evidence>
<dbReference type="InterPro" id="IPR050615">
    <property type="entry name" value="ATP-dep_DNA_Helicase"/>
</dbReference>
<dbReference type="Pfam" id="PF04851">
    <property type="entry name" value="ResIII"/>
    <property type="match status" value="1"/>
</dbReference>
<protein>
    <recommendedName>
        <fullName evidence="8">DNA 3'-5' helicase</fullName>
        <ecNumber evidence="8">5.6.2.4</ecNumber>
    </recommendedName>
</protein>
<dbReference type="GO" id="GO:0004386">
    <property type="term" value="F:helicase activity"/>
    <property type="evidence" value="ECO:0007669"/>
    <property type="project" value="UniProtKB-KW"/>
</dbReference>
<dbReference type="Proteomes" id="UP000608420">
    <property type="component" value="Unassembled WGS sequence"/>
</dbReference>
<comment type="catalytic activity">
    <reaction evidence="7">
        <text>Couples ATP hydrolysis with the unwinding of duplex DNA by translocating in the 3'-5' direction.</text>
        <dbReference type="EC" id="5.6.2.4"/>
    </reaction>
</comment>
<comment type="catalytic activity">
    <reaction evidence="9">
        <text>ATP + H2O = ADP + phosphate + H(+)</text>
        <dbReference type="Rhea" id="RHEA:13065"/>
        <dbReference type="ChEBI" id="CHEBI:15377"/>
        <dbReference type="ChEBI" id="CHEBI:15378"/>
        <dbReference type="ChEBI" id="CHEBI:30616"/>
        <dbReference type="ChEBI" id="CHEBI:43474"/>
        <dbReference type="ChEBI" id="CHEBI:456216"/>
        <dbReference type="EC" id="5.6.2.4"/>
    </reaction>
</comment>
<accession>A0ABQ1VPK9</accession>
<evidence type="ECO:0000256" key="6">
    <source>
        <dbReference type="ARBA" id="ARBA00023235"/>
    </source>
</evidence>
<feature type="domain" description="Helicase ATP-binding" evidence="10">
    <location>
        <begin position="204"/>
        <end position="360"/>
    </location>
</feature>
<dbReference type="Pfam" id="PF16203">
    <property type="entry name" value="ERCC3_RAD25_C"/>
    <property type="match status" value="1"/>
</dbReference>
<dbReference type="SUPFAM" id="SSF52540">
    <property type="entry name" value="P-loop containing nucleoside triphosphate hydrolases"/>
    <property type="match status" value="2"/>
</dbReference>
<dbReference type="Pfam" id="PF13625">
    <property type="entry name" value="Helicase_C_3"/>
    <property type="match status" value="1"/>
</dbReference>
<dbReference type="PROSITE" id="PS51192">
    <property type="entry name" value="HELICASE_ATP_BIND_1"/>
    <property type="match status" value="1"/>
</dbReference>
<evidence type="ECO:0000256" key="1">
    <source>
        <dbReference type="ARBA" id="ARBA00006637"/>
    </source>
</evidence>
<dbReference type="PANTHER" id="PTHR11274">
    <property type="entry name" value="RAD25/XP-B DNA REPAIR HELICASE"/>
    <property type="match status" value="1"/>
</dbReference>
<dbReference type="InterPro" id="IPR006935">
    <property type="entry name" value="Helicase/UvrB_N"/>
</dbReference>
<dbReference type="PANTHER" id="PTHR11274:SF0">
    <property type="entry name" value="GENERAL TRANSCRIPTION AND DNA REPAIR FACTOR IIH HELICASE SUBUNIT XPB"/>
    <property type="match status" value="1"/>
</dbReference>
<dbReference type="Gene3D" id="3.40.50.300">
    <property type="entry name" value="P-loop containing nucleotide triphosphate hydrolases"/>
    <property type="match status" value="2"/>
</dbReference>
<keyword evidence="3" id="KW-0378">Hydrolase</keyword>
<comment type="caution">
    <text evidence="12">The sequence shown here is derived from an EMBL/GenBank/DDBJ whole genome shotgun (WGS) entry which is preliminary data.</text>
</comment>
<dbReference type="NCBIfam" id="NF045503">
    <property type="entry name" value="repair_heli_XPB"/>
    <property type="match status" value="1"/>
</dbReference>
<evidence type="ECO:0000256" key="2">
    <source>
        <dbReference type="ARBA" id="ARBA00022741"/>
    </source>
</evidence>
<feature type="domain" description="Helicase C-terminal" evidence="11">
    <location>
        <begin position="411"/>
        <end position="566"/>
    </location>
</feature>
<comment type="similarity">
    <text evidence="1">Belongs to the helicase family. RAD25/XPB subfamily.</text>
</comment>
<sequence>MNTAGACIVQRDGTVLLEKNHPGFEEARALLIQIAELVKSPANYHTYRITPLSLWNAAARGNSAAEIVAALESVSRWALPPAVVADIQVAVSRYGRLKLQRVDDEEDMLWLEGQDADIMRQLELESSLSDFHLIHIDERRMKLSADYRGSIKQELARLGYPVLDLVGYHEGQSLPFSLREVSSGGKEFKLRTYQEESVAAFTRDQDVGSGGSGVLVLPCGAGKTVIGLAAMACFQCETLILTSSVTSVRQWIAELLDKTTLTPDRIGEYSGEKKQVREVTVSTYQILTHRSRKEEGFKHMSLFNERDWGLIIYDEVHLLPAPVFRATADIQATRRLGLTATLVREDGQERDVFSLIGPKRYEVPWKEMEDSGYIATVLCREIRVAMSAMLEDRYNLAGAREKFRIAAENPQKIAVLRELLKRHTGRQILIIGQYLQQLNQVADELGVPLITGRMPQDERERIFHAFRHRQITVLAVSKVANFAIDLPDAAVAIQISGSFGSRQEEAQRLGRILRPKEDGKTAYFYTLVSEGTREQEFAVRRQLFLIEQGYEYAILREQEDGHIDMFNSSSHTDRIKGVSEA</sequence>
<dbReference type="InterPro" id="IPR001650">
    <property type="entry name" value="Helicase_C-like"/>
</dbReference>
<dbReference type="RefSeq" id="WP_120462468.1">
    <property type="nucleotide sequence ID" value="NZ_BMIW01000003.1"/>
</dbReference>
<organism evidence="12 13">
    <name type="scientific">Paenibacillus aceti</name>
    <dbReference type="NCBI Taxonomy" id="1820010"/>
    <lineage>
        <taxon>Bacteria</taxon>
        <taxon>Bacillati</taxon>
        <taxon>Bacillota</taxon>
        <taxon>Bacilli</taxon>
        <taxon>Bacillales</taxon>
        <taxon>Paenibacillaceae</taxon>
        <taxon>Paenibacillus</taxon>
    </lineage>
</organism>
<gene>
    <name evidence="12" type="ORF">GCM10010913_06160</name>
</gene>
<dbReference type="CDD" id="cd18789">
    <property type="entry name" value="SF2_C_XPB"/>
    <property type="match status" value="1"/>
</dbReference>
<dbReference type="PROSITE" id="PS51194">
    <property type="entry name" value="HELICASE_CTER"/>
    <property type="match status" value="1"/>
</dbReference>
<dbReference type="PRINTS" id="PR00851">
    <property type="entry name" value="XRODRMPGMNTB"/>
</dbReference>
<proteinExistence type="inferred from homology"/>
<dbReference type="InterPro" id="IPR027417">
    <property type="entry name" value="P-loop_NTPase"/>
</dbReference>
<evidence type="ECO:0000256" key="7">
    <source>
        <dbReference type="ARBA" id="ARBA00034617"/>
    </source>
</evidence>
<keyword evidence="6" id="KW-0413">Isomerase</keyword>
<dbReference type="InterPro" id="IPR032830">
    <property type="entry name" value="XPB/Ssl2_N"/>
</dbReference>
<dbReference type="InterPro" id="IPR032438">
    <property type="entry name" value="ERCC3_RAD25_C"/>
</dbReference>
<keyword evidence="13" id="KW-1185">Reference proteome</keyword>
<evidence type="ECO:0000313" key="12">
    <source>
        <dbReference type="EMBL" id="GGF87459.1"/>
    </source>
</evidence>
<evidence type="ECO:0000259" key="11">
    <source>
        <dbReference type="PROSITE" id="PS51194"/>
    </source>
</evidence>